<dbReference type="InterPro" id="IPR028031">
    <property type="entry name" value="DUF4460"/>
</dbReference>
<name>A0ABD2K5G7_9BILA</name>
<dbReference type="InterPro" id="IPR027986">
    <property type="entry name" value="TCAIM"/>
</dbReference>
<gene>
    <name evidence="3" type="ORF">niasHT_027574</name>
</gene>
<dbReference type="Pfam" id="PF14688">
    <property type="entry name" value="DUF4461"/>
    <property type="match status" value="1"/>
</dbReference>
<dbReference type="Proteomes" id="UP001620626">
    <property type="component" value="Unassembled WGS sequence"/>
</dbReference>
<feature type="domain" description="DUF4460" evidence="1">
    <location>
        <begin position="4"/>
        <end position="90"/>
    </location>
</feature>
<evidence type="ECO:0008006" key="5">
    <source>
        <dbReference type="Google" id="ProtNLM"/>
    </source>
</evidence>
<dbReference type="PANTHER" id="PTHR31596">
    <property type="entry name" value="T-CELL ACTIVATION INHIBITOR, MITOCHONDRIAL"/>
    <property type="match status" value="1"/>
</dbReference>
<evidence type="ECO:0000259" key="2">
    <source>
        <dbReference type="Pfam" id="PF14688"/>
    </source>
</evidence>
<organism evidence="3 4">
    <name type="scientific">Heterodera trifolii</name>
    <dbReference type="NCBI Taxonomy" id="157864"/>
    <lineage>
        <taxon>Eukaryota</taxon>
        <taxon>Metazoa</taxon>
        <taxon>Ecdysozoa</taxon>
        <taxon>Nematoda</taxon>
        <taxon>Chromadorea</taxon>
        <taxon>Rhabditida</taxon>
        <taxon>Tylenchina</taxon>
        <taxon>Tylenchomorpha</taxon>
        <taxon>Tylenchoidea</taxon>
        <taxon>Heteroderidae</taxon>
        <taxon>Heteroderinae</taxon>
        <taxon>Heterodera</taxon>
    </lineage>
</organism>
<proteinExistence type="predicted"/>
<sequence length="460" mass="52743">MTAHQASVALRPFYFAVHPDRFATEPNIRNNNEKALQVFNGYLSSLFPRPTAQQHPVQVDFFVRGKDSKFRSVRLSLSGFDVEQIVRTTLELFELNTDTLPTIKAKNVPTESFSASSKEWSAHGLDEVWQDLQENERMRRQQTDSAADDLFCGIVVNREKALQRLDNHRSIMELIRDEIEHICTKTGATQIIWSINWDQSHMRRCLINVQSMMVDQEAKEGVIHALNGRKLIFGRGSHVCCDGSLQFGADDAAGAWQKVCIESGVRRFDVRNLEKLTERVRELLGGVQLVRRPHENVLNTIQQIQIFIGKLCSQPKNEREMLKALLSPEILVEIVNCYQELMVVEGCLQIPCCVEFPPLRKFVAANAIRSRRLRQEHLERKWHLELARDACVSKLALSELSWDASLPFETVRVCMEKLRRIGPEKSAQFARLSIHLSNSPKLFVMFNGRLSVPIDWVKEL</sequence>
<keyword evidence="4" id="KW-1185">Reference proteome</keyword>
<dbReference type="Pfam" id="PF14687">
    <property type="entry name" value="DUF4460"/>
    <property type="match status" value="1"/>
</dbReference>
<dbReference type="AlphaFoldDB" id="A0ABD2K5G7"/>
<evidence type="ECO:0000259" key="1">
    <source>
        <dbReference type="Pfam" id="PF14687"/>
    </source>
</evidence>
<protein>
    <recommendedName>
        <fullName evidence="5">T-cell activation inhibitor, mitochondrial</fullName>
    </recommendedName>
</protein>
<evidence type="ECO:0000313" key="4">
    <source>
        <dbReference type="Proteomes" id="UP001620626"/>
    </source>
</evidence>
<dbReference type="PANTHER" id="PTHR31596:SF1">
    <property type="entry name" value="T-CELL ACTIVATION INHIBITOR, MITOCHONDRIAL"/>
    <property type="match status" value="1"/>
</dbReference>
<dbReference type="EMBL" id="JBICBT010000830">
    <property type="protein sequence ID" value="KAL3098029.1"/>
    <property type="molecule type" value="Genomic_DNA"/>
</dbReference>
<feature type="domain" description="DUF4461" evidence="2">
    <location>
        <begin position="157"/>
        <end position="456"/>
    </location>
</feature>
<comment type="caution">
    <text evidence="3">The sequence shown here is derived from an EMBL/GenBank/DDBJ whole genome shotgun (WGS) entry which is preliminary data.</text>
</comment>
<evidence type="ECO:0000313" key="3">
    <source>
        <dbReference type="EMBL" id="KAL3098029.1"/>
    </source>
</evidence>
<accession>A0ABD2K5G7</accession>
<reference evidence="3 4" key="1">
    <citation type="submission" date="2024-10" db="EMBL/GenBank/DDBJ databases">
        <authorList>
            <person name="Kim D."/>
        </authorList>
    </citation>
    <scope>NUCLEOTIDE SEQUENCE [LARGE SCALE GENOMIC DNA]</scope>
    <source>
        <strain evidence="3">BH-2024</strain>
    </source>
</reference>
<dbReference type="InterPro" id="IPR027989">
    <property type="entry name" value="DUF4461"/>
</dbReference>